<dbReference type="PRINTS" id="PR00339">
    <property type="entry name" value="PCNACYCLIN"/>
</dbReference>
<dbReference type="CDD" id="cd00577">
    <property type="entry name" value="PCNA"/>
    <property type="match status" value="1"/>
</dbReference>
<dbReference type="GO" id="GO:0006298">
    <property type="term" value="P:mismatch repair"/>
    <property type="evidence" value="ECO:0007669"/>
    <property type="project" value="TreeGrafter"/>
</dbReference>
<evidence type="ECO:0000256" key="1">
    <source>
        <dbReference type="ARBA" id="ARBA00004123"/>
    </source>
</evidence>
<dbReference type="FunFam" id="3.70.10.10:FF:000001">
    <property type="entry name" value="Proliferating cell nuclear antigen"/>
    <property type="match status" value="1"/>
</dbReference>
<dbReference type="Gene3D" id="3.70.10.10">
    <property type="match status" value="1"/>
</dbReference>
<dbReference type="PANTHER" id="PTHR11352">
    <property type="entry name" value="PROLIFERATING CELL NUCLEAR ANTIGEN"/>
    <property type="match status" value="1"/>
</dbReference>
<feature type="domain" description="Proliferating cell nuclear antigen PCNA C-terminal" evidence="9">
    <location>
        <begin position="133"/>
        <end position="260"/>
    </location>
</feature>
<comment type="function">
    <text evidence="6">This protein is an auxiliary protein of DNA polymerase delta and is involved in the control of eukaryotic DNA replication by increasing the polymerase's processivity during elongation of the leading strand.</text>
</comment>
<dbReference type="PROSITE" id="PS01251">
    <property type="entry name" value="PCNA_1"/>
    <property type="match status" value="1"/>
</dbReference>
<name>A0A1D1VC57_RAMVA</name>
<dbReference type="GO" id="GO:0006272">
    <property type="term" value="P:leading strand elongation"/>
    <property type="evidence" value="ECO:0007669"/>
    <property type="project" value="TreeGrafter"/>
</dbReference>
<keyword evidence="11" id="KW-1185">Reference proteome</keyword>
<dbReference type="EMBL" id="BDGG01000005">
    <property type="protein sequence ID" value="GAU99214.1"/>
    <property type="molecule type" value="Genomic_DNA"/>
</dbReference>
<dbReference type="OrthoDB" id="534348at2759"/>
<dbReference type="HAMAP" id="MF_00317">
    <property type="entry name" value="DNApol_clamp_arch"/>
    <property type="match status" value="1"/>
</dbReference>
<keyword evidence="3 7" id="KW-0235">DNA replication</keyword>
<evidence type="ECO:0000313" key="10">
    <source>
        <dbReference type="EMBL" id="GAU99214.1"/>
    </source>
</evidence>
<evidence type="ECO:0000256" key="2">
    <source>
        <dbReference type="ARBA" id="ARBA00010462"/>
    </source>
</evidence>
<comment type="subcellular location">
    <subcellularLocation>
        <location evidence="1 6">Nucleus</location>
    </subcellularLocation>
</comment>
<dbReference type="GO" id="GO:0019985">
    <property type="term" value="P:translesion synthesis"/>
    <property type="evidence" value="ECO:0007669"/>
    <property type="project" value="TreeGrafter"/>
</dbReference>
<keyword evidence="4 7" id="KW-0238">DNA-binding</keyword>
<dbReference type="NCBIfam" id="TIGR00590">
    <property type="entry name" value="pcna"/>
    <property type="match status" value="1"/>
</dbReference>
<evidence type="ECO:0000256" key="5">
    <source>
        <dbReference type="ARBA" id="ARBA00023242"/>
    </source>
</evidence>
<dbReference type="SUPFAM" id="SSF55979">
    <property type="entry name" value="DNA clamp"/>
    <property type="match status" value="2"/>
</dbReference>
<evidence type="ECO:0000259" key="8">
    <source>
        <dbReference type="Pfam" id="PF00705"/>
    </source>
</evidence>
<dbReference type="GO" id="GO:0072702">
    <property type="term" value="P:response to methyl methanesulfonate"/>
    <property type="evidence" value="ECO:0007669"/>
    <property type="project" value="UniProtKB-ARBA"/>
</dbReference>
<feature type="domain" description="Proliferating cell nuclear antigen PCNA N-terminal" evidence="8">
    <location>
        <begin position="8"/>
        <end position="129"/>
    </location>
</feature>
<dbReference type="PANTHER" id="PTHR11352:SF0">
    <property type="entry name" value="PROLIFERATING CELL NUCLEAR ANTIGEN"/>
    <property type="match status" value="1"/>
</dbReference>
<proteinExistence type="inferred from homology"/>
<dbReference type="InterPro" id="IPR022648">
    <property type="entry name" value="Pr_cel_nuc_antig_N"/>
</dbReference>
<dbReference type="GO" id="GO:0030337">
    <property type="term" value="F:DNA polymerase processivity factor activity"/>
    <property type="evidence" value="ECO:0007669"/>
    <property type="project" value="InterPro"/>
</dbReference>
<evidence type="ECO:0000256" key="4">
    <source>
        <dbReference type="ARBA" id="ARBA00023125"/>
    </source>
</evidence>
<comment type="similarity">
    <text evidence="2 7">Belongs to the PCNA family.</text>
</comment>
<dbReference type="STRING" id="947166.A0A1D1VC57"/>
<keyword evidence="5 6" id="KW-0539">Nucleus</keyword>
<dbReference type="GO" id="GO:0006275">
    <property type="term" value="P:regulation of DNA replication"/>
    <property type="evidence" value="ECO:0007669"/>
    <property type="project" value="InterPro"/>
</dbReference>
<protein>
    <recommendedName>
        <fullName evidence="6">DNA sliding clamp PCNA</fullName>
    </recommendedName>
</protein>
<evidence type="ECO:0000256" key="6">
    <source>
        <dbReference type="RuleBase" id="RU000641"/>
    </source>
</evidence>
<sequence>MPASNTVFEAKWDHASTLKKVIDAVKDLIGDTSWDCTNTGMSLQSMDSSHVALVHVLLKSEGFESYRCDRNVSMGISLNSMAKVLKCAGNDDSVTLRHESESSVVNFAFESHKEERVSEFELKLMNIDTEHLGIPETEYDSIIKMPSADLRRTCADLSQFGDSVTISCAKSDVRFETSGDIGTGNVRLSARGSSDKPETEIAIEMINPVSLTFALKYLNFFTKAAPLSDTVKLCMSNNHPLCVEFPMPEVGYIRYYLAPKIDEEQDNE</sequence>
<organism evidence="10 11">
    <name type="scientific">Ramazzottius varieornatus</name>
    <name type="common">Water bear</name>
    <name type="synonym">Tardigrade</name>
    <dbReference type="NCBI Taxonomy" id="947166"/>
    <lineage>
        <taxon>Eukaryota</taxon>
        <taxon>Metazoa</taxon>
        <taxon>Ecdysozoa</taxon>
        <taxon>Tardigrada</taxon>
        <taxon>Eutardigrada</taxon>
        <taxon>Parachela</taxon>
        <taxon>Hypsibioidea</taxon>
        <taxon>Ramazzottiidae</taxon>
        <taxon>Ramazzottius</taxon>
    </lineage>
</organism>
<dbReference type="InterPro" id="IPR022659">
    <property type="entry name" value="Pr_cel_nuc_antig_CS"/>
</dbReference>
<dbReference type="GO" id="GO:0042542">
    <property type="term" value="P:response to hydrogen peroxide"/>
    <property type="evidence" value="ECO:0007669"/>
    <property type="project" value="UniProtKB-ARBA"/>
</dbReference>
<comment type="caution">
    <text evidence="10">The sequence shown here is derived from an EMBL/GenBank/DDBJ whole genome shotgun (WGS) entry which is preliminary data.</text>
</comment>
<dbReference type="Proteomes" id="UP000186922">
    <property type="component" value="Unassembled WGS sequence"/>
</dbReference>
<accession>A0A1D1VC57</accession>
<reference evidence="10 11" key="1">
    <citation type="journal article" date="2016" name="Nat. Commun.">
        <title>Extremotolerant tardigrade genome and improved radiotolerance of human cultured cells by tardigrade-unique protein.</title>
        <authorList>
            <person name="Hashimoto T."/>
            <person name="Horikawa D.D."/>
            <person name="Saito Y."/>
            <person name="Kuwahara H."/>
            <person name="Kozuka-Hata H."/>
            <person name="Shin-I T."/>
            <person name="Minakuchi Y."/>
            <person name="Ohishi K."/>
            <person name="Motoyama A."/>
            <person name="Aizu T."/>
            <person name="Enomoto A."/>
            <person name="Kondo K."/>
            <person name="Tanaka S."/>
            <person name="Hara Y."/>
            <person name="Koshikawa S."/>
            <person name="Sagara H."/>
            <person name="Miura T."/>
            <person name="Yokobori S."/>
            <person name="Miyagawa K."/>
            <person name="Suzuki Y."/>
            <person name="Kubo T."/>
            <person name="Oyama M."/>
            <person name="Kohara Y."/>
            <person name="Fujiyama A."/>
            <person name="Arakawa K."/>
            <person name="Katayama T."/>
            <person name="Toyoda A."/>
            <person name="Kunieda T."/>
        </authorList>
    </citation>
    <scope>NUCLEOTIDE SEQUENCE [LARGE SCALE GENOMIC DNA]</scope>
    <source>
        <strain evidence="10 11">YOKOZUNA-1</strain>
    </source>
</reference>
<evidence type="ECO:0000256" key="7">
    <source>
        <dbReference type="RuleBase" id="RU003671"/>
    </source>
</evidence>
<evidence type="ECO:0000313" key="11">
    <source>
        <dbReference type="Proteomes" id="UP000186922"/>
    </source>
</evidence>
<dbReference type="Pfam" id="PF02747">
    <property type="entry name" value="PCNA_C"/>
    <property type="match status" value="1"/>
</dbReference>
<evidence type="ECO:0000256" key="3">
    <source>
        <dbReference type="ARBA" id="ARBA00022705"/>
    </source>
</evidence>
<dbReference type="AlphaFoldDB" id="A0A1D1VC57"/>
<dbReference type="GO" id="GO:0003677">
    <property type="term" value="F:DNA binding"/>
    <property type="evidence" value="ECO:0007669"/>
    <property type="project" value="UniProtKB-KW"/>
</dbReference>
<dbReference type="PROSITE" id="PS00293">
    <property type="entry name" value="PCNA_2"/>
    <property type="match status" value="1"/>
</dbReference>
<dbReference type="InterPro" id="IPR000730">
    <property type="entry name" value="Pr_cel_nuc_antig"/>
</dbReference>
<gene>
    <name evidence="10" type="primary">RvY_10246-1</name>
    <name evidence="10" type="synonym">RvY_10246.1</name>
    <name evidence="10" type="ORF">RvY_10246</name>
</gene>
<dbReference type="InterPro" id="IPR022649">
    <property type="entry name" value="Pr_cel_nuc_antig_C"/>
</dbReference>
<dbReference type="Pfam" id="PF00705">
    <property type="entry name" value="PCNA_N"/>
    <property type="match status" value="1"/>
</dbReference>
<dbReference type="InterPro" id="IPR046938">
    <property type="entry name" value="DNA_clamp_sf"/>
</dbReference>
<dbReference type="GO" id="GO:0043626">
    <property type="term" value="C:PCNA complex"/>
    <property type="evidence" value="ECO:0007669"/>
    <property type="project" value="TreeGrafter"/>
</dbReference>
<evidence type="ECO:0000259" key="9">
    <source>
        <dbReference type="Pfam" id="PF02747"/>
    </source>
</evidence>